<evidence type="ECO:0000313" key="1">
    <source>
        <dbReference type="EMBL" id="XDI07589.1"/>
    </source>
</evidence>
<dbReference type="EMBL" id="CP162513">
    <property type="protein sequence ID" value="XDI07589.1"/>
    <property type="molecule type" value="Genomic_DNA"/>
</dbReference>
<keyword evidence="1" id="KW-0614">Plasmid</keyword>
<accession>A0AB39BMK2</accession>
<proteinExistence type="predicted"/>
<gene>
    <name evidence="1" type="ORF">ABFY20_20280</name>
</gene>
<sequence length="40" mass="4357">MPKPLVWIAVIAVGITGYIIGTRVKAAETVAKKAHKKLRK</sequence>
<organism evidence="1">
    <name type="scientific">Herbiconiux sp. A18JL235</name>
    <dbReference type="NCBI Taxonomy" id="3152363"/>
    <lineage>
        <taxon>Bacteria</taxon>
        <taxon>Bacillati</taxon>
        <taxon>Actinomycetota</taxon>
        <taxon>Actinomycetes</taxon>
        <taxon>Micrococcales</taxon>
        <taxon>Microbacteriaceae</taxon>
        <taxon>Herbiconiux</taxon>
    </lineage>
</organism>
<dbReference type="RefSeq" id="WP_368499952.1">
    <property type="nucleotide sequence ID" value="NZ_CP162513.1"/>
</dbReference>
<protein>
    <submittedName>
        <fullName evidence="1">Uncharacterized protein</fullName>
    </submittedName>
</protein>
<reference evidence="1" key="1">
    <citation type="submission" date="2024-05" db="EMBL/GenBank/DDBJ databases">
        <title>Herbiconiux sp. A18JL235.</title>
        <authorList>
            <person name="Zhang G."/>
        </authorList>
    </citation>
    <scope>NUCLEOTIDE SEQUENCE</scope>
    <source>
        <strain evidence="1">A18JL235</strain>
        <plasmid evidence="1">unnamed2</plasmid>
    </source>
</reference>
<geneLocation type="plasmid" evidence="1">
    <name>unnamed2</name>
</geneLocation>
<name>A0AB39BMK2_9MICO</name>
<dbReference type="AlphaFoldDB" id="A0AB39BMK2"/>